<proteinExistence type="inferred from homology"/>
<dbReference type="PANTHER" id="PTHR43477:SF1">
    <property type="entry name" value="DIHYDROANTICAPSIN 7-DEHYDROGENASE"/>
    <property type="match status" value="1"/>
</dbReference>
<organism evidence="3">
    <name type="scientific">hydrothermal vent metagenome</name>
    <dbReference type="NCBI Taxonomy" id="652676"/>
    <lineage>
        <taxon>unclassified sequences</taxon>
        <taxon>metagenomes</taxon>
        <taxon>ecological metagenomes</taxon>
    </lineage>
</organism>
<gene>
    <name evidence="3" type="ORF">MNBD_GAMMA13-1727</name>
</gene>
<sequence length="251" mass="26430">MKLDSKVSVVTGGSSGIGLATAKEFKAEGASVAICGRNQAAIDDAQKELGDNVLSMQADITRLSDLDRLFEATVEHFGKIDILVANAGDVKFMPMELVDEASFDYVMNNSFKGTFFTIQRALPHLNDGASIIVLSATGQSMGFPASTIAAANKAAIRSLARGISADLLPSRAIRVNCISPGPIDTPLFDKLGLPPDQVVGMKEGFKQLIPLKRMGTPEEVAKVAVFLGSSDSSFVIGEEIKVGGGEGNLRV</sequence>
<dbReference type="Pfam" id="PF13561">
    <property type="entry name" value="adh_short_C2"/>
    <property type="match status" value="1"/>
</dbReference>
<dbReference type="PANTHER" id="PTHR43477">
    <property type="entry name" value="DIHYDROANTICAPSIN 7-DEHYDROGENASE"/>
    <property type="match status" value="1"/>
</dbReference>
<dbReference type="SUPFAM" id="SSF51735">
    <property type="entry name" value="NAD(P)-binding Rossmann-fold domains"/>
    <property type="match status" value="1"/>
</dbReference>
<evidence type="ECO:0000256" key="1">
    <source>
        <dbReference type="ARBA" id="ARBA00006484"/>
    </source>
</evidence>
<dbReference type="AlphaFoldDB" id="A0A3B0Z1E1"/>
<name>A0A3B0Z1E1_9ZZZZ</name>
<dbReference type="EMBL" id="UOFK01000329">
    <property type="protein sequence ID" value="VAW82750.1"/>
    <property type="molecule type" value="Genomic_DNA"/>
</dbReference>
<accession>A0A3B0Z1E1</accession>
<dbReference type="InterPro" id="IPR051122">
    <property type="entry name" value="SDR_DHRS6-like"/>
</dbReference>
<dbReference type="CDD" id="cd05233">
    <property type="entry name" value="SDR_c"/>
    <property type="match status" value="1"/>
</dbReference>
<evidence type="ECO:0000256" key="2">
    <source>
        <dbReference type="ARBA" id="ARBA00023002"/>
    </source>
</evidence>
<dbReference type="FunFam" id="3.40.50.720:FF:000084">
    <property type="entry name" value="Short-chain dehydrogenase reductase"/>
    <property type="match status" value="1"/>
</dbReference>
<dbReference type="EC" id="1.1.1.100" evidence="3"/>
<reference evidence="3" key="1">
    <citation type="submission" date="2018-06" db="EMBL/GenBank/DDBJ databases">
        <authorList>
            <person name="Zhirakovskaya E."/>
        </authorList>
    </citation>
    <scope>NUCLEOTIDE SEQUENCE</scope>
</reference>
<evidence type="ECO:0000313" key="3">
    <source>
        <dbReference type="EMBL" id="VAW82750.1"/>
    </source>
</evidence>
<dbReference type="GO" id="GO:0004316">
    <property type="term" value="F:3-oxoacyl-[acyl-carrier-protein] reductase (NADPH) activity"/>
    <property type="evidence" value="ECO:0007669"/>
    <property type="project" value="UniProtKB-EC"/>
</dbReference>
<dbReference type="Gene3D" id="3.40.50.720">
    <property type="entry name" value="NAD(P)-binding Rossmann-like Domain"/>
    <property type="match status" value="1"/>
</dbReference>
<dbReference type="PRINTS" id="PR00081">
    <property type="entry name" value="GDHRDH"/>
</dbReference>
<protein>
    <submittedName>
        <fullName evidence="3">3-oxoacyl-[acyl-carrier protein] reductase</fullName>
        <ecNumber evidence="3">1.1.1.100</ecNumber>
    </submittedName>
</protein>
<dbReference type="InterPro" id="IPR036291">
    <property type="entry name" value="NAD(P)-bd_dom_sf"/>
</dbReference>
<comment type="similarity">
    <text evidence="1">Belongs to the short-chain dehydrogenases/reductases (SDR) family.</text>
</comment>
<keyword evidence="2 3" id="KW-0560">Oxidoreductase</keyword>
<dbReference type="InterPro" id="IPR002347">
    <property type="entry name" value="SDR_fam"/>
</dbReference>